<evidence type="ECO:0000256" key="5">
    <source>
        <dbReference type="SAM" id="Coils"/>
    </source>
</evidence>
<evidence type="ECO:0000256" key="4">
    <source>
        <dbReference type="PROSITE-ProRule" id="PRU00175"/>
    </source>
</evidence>
<feature type="compositionally biased region" description="Pro residues" evidence="6">
    <location>
        <begin position="347"/>
        <end position="364"/>
    </location>
</feature>
<keyword evidence="1" id="KW-0479">Metal-binding</keyword>
<protein>
    <recommendedName>
        <fullName evidence="7">RING-type domain-containing protein</fullName>
    </recommendedName>
</protein>
<dbReference type="PANTHER" id="PTHR12183">
    <property type="entry name" value="MITOCHONDRIAL UBIQUITIN LIGASE ACTIVATOR OF NFKB 1"/>
    <property type="match status" value="1"/>
</dbReference>
<keyword evidence="9" id="KW-1185">Reference proteome</keyword>
<dbReference type="InParanoid" id="A0A0G4EKI6"/>
<feature type="coiled-coil region" evidence="5">
    <location>
        <begin position="720"/>
        <end position="778"/>
    </location>
</feature>
<dbReference type="Pfam" id="PF13920">
    <property type="entry name" value="zf-C3HC4_3"/>
    <property type="match status" value="1"/>
</dbReference>
<dbReference type="OrthoDB" id="1711136at2759"/>
<dbReference type="GO" id="GO:0008270">
    <property type="term" value="F:zinc ion binding"/>
    <property type="evidence" value="ECO:0007669"/>
    <property type="project" value="UniProtKB-KW"/>
</dbReference>
<dbReference type="SUPFAM" id="SSF57850">
    <property type="entry name" value="RING/U-box"/>
    <property type="match status" value="1"/>
</dbReference>
<dbReference type="InterPro" id="IPR013083">
    <property type="entry name" value="Znf_RING/FYVE/PHD"/>
</dbReference>
<dbReference type="PhylomeDB" id="A0A0G4EKI6"/>
<proteinExistence type="predicted"/>
<dbReference type="Proteomes" id="UP000041254">
    <property type="component" value="Unassembled WGS sequence"/>
</dbReference>
<evidence type="ECO:0000259" key="7">
    <source>
        <dbReference type="PROSITE" id="PS50089"/>
    </source>
</evidence>
<gene>
    <name evidence="8" type="ORF">Vbra_20456</name>
</gene>
<evidence type="ECO:0000256" key="3">
    <source>
        <dbReference type="ARBA" id="ARBA00022833"/>
    </source>
</evidence>
<dbReference type="InterPro" id="IPR001841">
    <property type="entry name" value="Znf_RING"/>
</dbReference>
<dbReference type="VEuPathDB" id="CryptoDB:Vbra_20456"/>
<dbReference type="EMBL" id="CDMY01000252">
    <property type="protein sequence ID" value="CEL97043.1"/>
    <property type="molecule type" value="Genomic_DNA"/>
</dbReference>
<evidence type="ECO:0000256" key="6">
    <source>
        <dbReference type="SAM" id="MobiDB-lite"/>
    </source>
</evidence>
<dbReference type="PANTHER" id="PTHR12183:SF32">
    <property type="entry name" value="MITOCHONDRIAL E3 UBIQUITIN PROTEIN LIGASE 1"/>
    <property type="match status" value="1"/>
</dbReference>
<feature type="compositionally biased region" description="Low complexity" evidence="6">
    <location>
        <begin position="492"/>
        <end position="505"/>
    </location>
</feature>
<sequence length="852" mass="92711">MSSSAVDAGAANVGAAKPAPRSCWQRFLKGRELHVSGVRDTKSLTEDLASFLRSHGVTSVVMNDSGLAPLTFILRQLAGCEGCVEKLSIDCWGVAWTPTLQVAFKEACDSNPHLTTLTVRLRLKGLEMVEMLMCVPEKVEVLDIGDNMMDKSVIPLLVGMIGRCHLQTLLMDKCGVGNNIDWLNTFYQQLIELPHIALECLEGLDLSLVADLPIPVRKALKNPSRDKVRLPGAGRTDRSRAMSMWPNGPFIDYIRNRAFSDIVKGQSARVWWPPTEDEAKTDFSGRYWPAKVLRCNPVDLVFTVQYDNSEVENVTARDIQPPSPYHYGCHTPPASRIPFPYASAEPTPTPTPGPRRPSPAPAPSTPRDGQSCSAVCGAKAEAIPMTDGEKSAAADDVEMTPADAGPANKRKGNEELPPPKAAKKLAREGSDCPGADAEKSPSAAAPGPSETDTATQDRDTPTAGKGSRRIKRKAQGKSKKGKRDSQAADGTPVSASVSPSAAAAAGGCGGGGSPAAGAVARGDIYVTDREIYGDGGAVDAVAVPAELEGCVLAIGEFCEFRDPEESSDPSDYFGYVVGIQRHEPMYTVRYVYYDDHDVVPVSSKDIRRAAIIPYVQWRDAHLDIVFAKKRGDHLLDNEASSSPAAAAAAAARQSTNDPAPEMPMFLLRPVARRVCRESSARYVPPSVLDFKHLSAEVFGQWLYRQSLHEHPRLTDTAHRARLHQKSKDELVDEVERLQSQVAILSQKNHKRVATDTEVSKLRRQVEEYHSQIQTLQSDLRCMICCERRFHCVLKPCLHFQFCSQCAQQTKKCPLCRGTITGVITLKLPDEDACDKSPDAAAAGEGRGHHHDD</sequence>
<evidence type="ECO:0000313" key="9">
    <source>
        <dbReference type="Proteomes" id="UP000041254"/>
    </source>
</evidence>
<dbReference type="SMART" id="SM00184">
    <property type="entry name" value="RING"/>
    <property type="match status" value="1"/>
</dbReference>
<organism evidence="8 9">
    <name type="scientific">Vitrella brassicaformis (strain CCMP3155)</name>
    <dbReference type="NCBI Taxonomy" id="1169540"/>
    <lineage>
        <taxon>Eukaryota</taxon>
        <taxon>Sar</taxon>
        <taxon>Alveolata</taxon>
        <taxon>Colpodellida</taxon>
        <taxon>Vitrellaceae</taxon>
        <taxon>Vitrella</taxon>
    </lineage>
</organism>
<keyword evidence="3" id="KW-0862">Zinc</keyword>
<evidence type="ECO:0000256" key="1">
    <source>
        <dbReference type="ARBA" id="ARBA00022723"/>
    </source>
</evidence>
<dbReference type="Gene3D" id="3.30.40.10">
    <property type="entry name" value="Zinc/RING finger domain, C3HC4 (zinc finger)"/>
    <property type="match status" value="1"/>
</dbReference>
<feature type="compositionally biased region" description="Basic residues" evidence="6">
    <location>
        <begin position="466"/>
        <end position="482"/>
    </location>
</feature>
<feature type="domain" description="RING-type" evidence="7">
    <location>
        <begin position="781"/>
        <end position="816"/>
    </location>
</feature>
<dbReference type="PROSITE" id="PS50089">
    <property type="entry name" value="ZF_RING_2"/>
    <property type="match status" value="1"/>
</dbReference>
<feature type="region of interest" description="Disordered" evidence="6">
    <location>
        <begin position="336"/>
        <end position="512"/>
    </location>
</feature>
<dbReference type="STRING" id="1169540.A0A0G4EKI6"/>
<dbReference type="GO" id="GO:0016567">
    <property type="term" value="P:protein ubiquitination"/>
    <property type="evidence" value="ECO:0007669"/>
    <property type="project" value="TreeGrafter"/>
</dbReference>
<keyword evidence="5" id="KW-0175">Coiled coil</keyword>
<evidence type="ECO:0000313" key="8">
    <source>
        <dbReference type="EMBL" id="CEL97043.1"/>
    </source>
</evidence>
<evidence type="ECO:0000256" key="2">
    <source>
        <dbReference type="ARBA" id="ARBA00022771"/>
    </source>
</evidence>
<dbReference type="InterPro" id="IPR051652">
    <property type="entry name" value="MDM2_MDM4_MUL1"/>
</dbReference>
<dbReference type="OMA" id="CEFRDPL"/>
<name>A0A0G4EKI6_VITBC</name>
<dbReference type="CDD" id="cd04508">
    <property type="entry name" value="Tudor_SF"/>
    <property type="match status" value="1"/>
</dbReference>
<keyword evidence="2 4" id="KW-0863">Zinc-finger</keyword>
<accession>A0A0G4EKI6</accession>
<reference evidence="8 9" key="1">
    <citation type="submission" date="2014-11" db="EMBL/GenBank/DDBJ databases">
        <authorList>
            <person name="Zhu J."/>
            <person name="Qi W."/>
            <person name="Song R."/>
        </authorList>
    </citation>
    <scope>NUCLEOTIDE SEQUENCE [LARGE SCALE GENOMIC DNA]</scope>
</reference>
<dbReference type="GO" id="GO:0004842">
    <property type="term" value="F:ubiquitin-protein transferase activity"/>
    <property type="evidence" value="ECO:0007669"/>
    <property type="project" value="TreeGrafter"/>
</dbReference>
<dbReference type="AlphaFoldDB" id="A0A0G4EKI6"/>